<keyword evidence="2" id="KW-0689">Ribosomal protein</keyword>
<feature type="compositionally biased region" description="Basic and acidic residues" evidence="5">
    <location>
        <begin position="549"/>
        <end position="561"/>
    </location>
</feature>
<keyword evidence="3" id="KW-0687">Ribonucleoprotein</keyword>
<feature type="non-terminal residue" evidence="6">
    <location>
        <position position="783"/>
    </location>
</feature>
<feature type="compositionally biased region" description="Basic and acidic residues" evidence="5">
    <location>
        <begin position="472"/>
        <end position="488"/>
    </location>
</feature>
<feature type="compositionally biased region" description="Basic and acidic residues" evidence="5">
    <location>
        <begin position="592"/>
        <end position="604"/>
    </location>
</feature>
<evidence type="ECO:0000256" key="3">
    <source>
        <dbReference type="ARBA" id="ARBA00023274"/>
    </source>
</evidence>
<dbReference type="Pfam" id="PF00410">
    <property type="entry name" value="Ribosomal_S8"/>
    <property type="match status" value="1"/>
</dbReference>
<evidence type="ECO:0000256" key="1">
    <source>
        <dbReference type="ARBA" id="ARBA00006471"/>
    </source>
</evidence>
<organism evidence="6 7">
    <name type="scientific">Polypterus senegalus</name>
    <name type="common">Senegal bichir</name>
    <dbReference type="NCBI Taxonomy" id="55291"/>
    <lineage>
        <taxon>Eukaryota</taxon>
        <taxon>Metazoa</taxon>
        <taxon>Chordata</taxon>
        <taxon>Craniata</taxon>
        <taxon>Vertebrata</taxon>
        <taxon>Euteleostomi</taxon>
        <taxon>Actinopterygii</taxon>
        <taxon>Polypteriformes</taxon>
        <taxon>Polypteridae</taxon>
        <taxon>Polypterus</taxon>
    </lineage>
</organism>
<dbReference type="EMBL" id="JAATIS010009265">
    <property type="protein sequence ID" value="KAG2455949.1"/>
    <property type="molecule type" value="Genomic_DNA"/>
</dbReference>
<dbReference type="SUPFAM" id="SSF56047">
    <property type="entry name" value="Ribosomal protein S8"/>
    <property type="match status" value="1"/>
</dbReference>
<feature type="compositionally biased region" description="Basic and acidic residues" evidence="5">
    <location>
        <begin position="636"/>
        <end position="645"/>
    </location>
</feature>
<dbReference type="InterPro" id="IPR000630">
    <property type="entry name" value="Ribosomal_uS8"/>
</dbReference>
<comment type="similarity">
    <text evidence="1">Belongs to the universal ribosomal protein uS8 family.</text>
</comment>
<sequence length="783" mass="86585">MQPGWAPAAPRQSPVWRKCWLRTRKPLCMSPVFFPPSTSWCGVSAEVPGRPLAVTTGPYRVELPSFAPVALNTTRAVAPSWSGPPPVLLGIPAGYHPQSSTMPRNMVRMNVLADALKSINNAEKRGKRQVLLRPCSKVIVRFLTVMMKHGYIGEFEIIDDHRAGKIVVNLTGRLNKCGVISPRFDVQLKDLEKWQNNLLPSRQFGDVRFVFSRFFHVLITLGLLRSEMAHLADEPRIPSYKPHMSWVGSDTPIHHTSLTLLFLLLFLTSRYYIDTKRREDAFDLSVTQQASLEAPVYRNHPPLAQGKMQLHSLKHYFAEPVVRGVHPGDWTRCGQPEDGQRESKIRQQIWADMTKMDMKTTRLVASASTATLHQPRRSGPSRLLGGQDDRGYGEHDAPPMPDNDSAPIRIVPFCPSMMNIKPSNIRNLSTGGPSWTPSGTLGLGTAEPNRSSDSGAKTPQKGDTAGGQKDGSVGKDAEVSRKEERTDHSSPVAGRPAKESLRGDDEVAMETEAEIHPQEQNGSYKGDEDGQLEKPEEPTVPGEATETLKSQDEENGLKEGWRVLTSSVGADTLARAHHTAHASESQGGDPGADCHQDSGKDVSGQRHHFGGQTSEENEEDFRPEEQECRPTAGGHKNGEESHQAELEEENQQELQTICYSAKFTSSPPQYTLQRIAYSSSEDEDETPTPPHTPPESFLQSCLVMSEDTKFSSDSPEPESHLQQGGPPDTENERVKDRRKSKRSESRATPARHEDADSLRILLDDTGSVVSDISDWGEQETPGL</sequence>
<dbReference type="InterPro" id="IPR035987">
    <property type="entry name" value="Ribosomal_uS8_sf"/>
</dbReference>
<dbReference type="GO" id="GO:0005840">
    <property type="term" value="C:ribosome"/>
    <property type="evidence" value="ECO:0007669"/>
    <property type="project" value="UniProtKB-KW"/>
</dbReference>
<evidence type="ECO:0000313" key="6">
    <source>
        <dbReference type="EMBL" id="KAG2455949.1"/>
    </source>
</evidence>
<keyword evidence="7" id="KW-1185">Reference proteome</keyword>
<feature type="compositionally biased region" description="Basic and acidic residues" evidence="5">
    <location>
        <begin position="387"/>
        <end position="397"/>
    </location>
</feature>
<reference evidence="6 7" key="1">
    <citation type="journal article" date="2021" name="Cell">
        <title>Tracing the genetic footprints of vertebrate landing in non-teleost ray-finned fishes.</title>
        <authorList>
            <person name="Bi X."/>
            <person name="Wang K."/>
            <person name="Yang L."/>
            <person name="Pan H."/>
            <person name="Jiang H."/>
            <person name="Wei Q."/>
            <person name="Fang M."/>
            <person name="Yu H."/>
            <person name="Zhu C."/>
            <person name="Cai Y."/>
            <person name="He Y."/>
            <person name="Gan X."/>
            <person name="Zeng H."/>
            <person name="Yu D."/>
            <person name="Zhu Y."/>
            <person name="Jiang H."/>
            <person name="Qiu Q."/>
            <person name="Yang H."/>
            <person name="Zhang Y.E."/>
            <person name="Wang W."/>
            <person name="Zhu M."/>
            <person name="He S."/>
            <person name="Zhang G."/>
        </authorList>
    </citation>
    <scope>NUCLEOTIDE SEQUENCE [LARGE SCALE GENOMIC DNA]</scope>
    <source>
        <strain evidence="6">Bchr_013</strain>
    </source>
</reference>
<evidence type="ECO:0000256" key="5">
    <source>
        <dbReference type="SAM" id="MobiDB-lite"/>
    </source>
</evidence>
<dbReference type="PANTHER" id="PTHR11758">
    <property type="entry name" value="40S RIBOSOMAL PROTEIN S15A"/>
    <property type="match status" value="1"/>
</dbReference>
<dbReference type="FunFam" id="3.30.1370.30:FF:000001">
    <property type="entry name" value="40S ribosomal protein S15a"/>
    <property type="match status" value="1"/>
</dbReference>
<comment type="caution">
    <text evidence="6">The sequence shown here is derived from an EMBL/GenBank/DDBJ whole genome shotgun (WGS) entry which is preliminary data.</text>
</comment>
<dbReference type="GO" id="GO:1990904">
    <property type="term" value="C:ribonucleoprotein complex"/>
    <property type="evidence" value="ECO:0007669"/>
    <property type="project" value="UniProtKB-KW"/>
</dbReference>
<dbReference type="Gene3D" id="3.30.1370.30">
    <property type="match status" value="1"/>
</dbReference>
<dbReference type="GO" id="GO:0003735">
    <property type="term" value="F:structural constituent of ribosome"/>
    <property type="evidence" value="ECO:0007669"/>
    <property type="project" value="InterPro"/>
</dbReference>
<feature type="region of interest" description="Disordered" evidence="5">
    <location>
        <begin position="367"/>
        <end position="408"/>
    </location>
</feature>
<feature type="non-terminal residue" evidence="6">
    <location>
        <position position="1"/>
    </location>
</feature>
<dbReference type="Gene3D" id="3.30.1490.10">
    <property type="match status" value="1"/>
</dbReference>
<feature type="compositionally biased region" description="Basic and acidic residues" evidence="5">
    <location>
        <begin position="742"/>
        <end position="757"/>
    </location>
</feature>
<feature type="compositionally biased region" description="Basic and acidic residues" evidence="5">
    <location>
        <begin position="496"/>
        <end position="505"/>
    </location>
</feature>
<feature type="compositionally biased region" description="Polar residues" evidence="5">
    <location>
        <begin position="424"/>
        <end position="439"/>
    </location>
</feature>
<feature type="region of interest" description="Disordered" evidence="5">
    <location>
        <begin position="424"/>
        <end position="759"/>
    </location>
</feature>
<name>A0A8X7WUQ7_POLSE</name>
<dbReference type="GO" id="GO:0006412">
    <property type="term" value="P:translation"/>
    <property type="evidence" value="ECO:0007669"/>
    <property type="project" value="InterPro"/>
</dbReference>
<evidence type="ECO:0000256" key="2">
    <source>
        <dbReference type="ARBA" id="ARBA00022980"/>
    </source>
</evidence>
<dbReference type="Proteomes" id="UP000886611">
    <property type="component" value="Unassembled WGS sequence"/>
</dbReference>
<feature type="compositionally biased region" description="Basic and acidic residues" evidence="5">
    <location>
        <begin position="525"/>
        <end position="537"/>
    </location>
</feature>
<feature type="compositionally biased region" description="Polar residues" evidence="5">
    <location>
        <begin position="448"/>
        <end position="457"/>
    </location>
</feature>
<evidence type="ECO:0000256" key="4">
    <source>
        <dbReference type="ARBA" id="ARBA00035422"/>
    </source>
</evidence>
<protein>
    <recommendedName>
        <fullName evidence="4">40S ribosomal protein S15a</fullName>
    </recommendedName>
</protein>
<feature type="compositionally biased region" description="Polar residues" evidence="5">
    <location>
        <begin position="662"/>
        <end position="672"/>
    </location>
</feature>
<dbReference type="AlphaFoldDB" id="A0A8X7WUQ7"/>
<accession>A0A8X7WUQ7</accession>
<gene>
    <name evidence="6" type="primary">Rps15a</name>
    <name evidence="6" type="ORF">GTO96_0008020</name>
</gene>
<proteinExistence type="inferred from homology"/>
<evidence type="ECO:0000313" key="7">
    <source>
        <dbReference type="Proteomes" id="UP000886611"/>
    </source>
</evidence>
<feature type="region of interest" description="Disordered" evidence="5">
    <location>
        <begin position="764"/>
        <end position="783"/>
    </location>
</feature>